<feature type="transmembrane region" description="Helical" evidence="7">
    <location>
        <begin position="393"/>
        <end position="414"/>
    </location>
</feature>
<evidence type="ECO:0000256" key="3">
    <source>
        <dbReference type="ARBA" id="ARBA00022692"/>
    </source>
</evidence>
<evidence type="ECO:0000256" key="4">
    <source>
        <dbReference type="ARBA" id="ARBA00022989"/>
    </source>
</evidence>
<dbReference type="Proteomes" id="UP001201873">
    <property type="component" value="Unassembled WGS sequence"/>
</dbReference>
<dbReference type="SUPFAM" id="SSF82866">
    <property type="entry name" value="Multidrug efflux transporter AcrB transmembrane domain"/>
    <property type="match status" value="2"/>
</dbReference>
<name>A0ABT0JSA8_9ACTN</name>
<feature type="domain" description="SSD" evidence="8">
    <location>
        <begin position="199"/>
        <end position="328"/>
    </location>
</feature>
<dbReference type="PANTHER" id="PTHR33406">
    <property type="entry name" value="MEMBRANE PROTEIN MJ1562-RELATED"/>
    <property type="match status" value="1"/>
</dbReference>
<protein>
    <submittedName>
        <fullName evidence="9">MMPL family transporter</fullName>
    </submittedName>
</protein>
<keyword evidence="4 7" id="KW-1133">Transmembrane helix</keyword>
<dbReference type="InterPro" id="IPR050545">
    <property type="entry name" value="Mycobact_MmpL"/>
</dbReference>
<dbReference type="Gene3D" id="1.20.1640.10">
    <property type="entry name" value="Multidrug efflux transporter AcrB transmembrane domain"/>
    <property type="match status" value="2"/>
</dbReference>
<keyword evidence="3 7" id="KW-0812">Transmembrane</keyword>
<evidence type="ECO:0000313" key="9">
    <source>
        <dbReference type="EMBL" id="MCK9874409.1"/>
    </source>
</evidence>
<feature type="transmembrane region" description="Helical" evidence="7">
    <location>
        <begin position="580"/>
        <end position="601"/>
    </location>
</feature>
<keyword evidence="10" id="KW-1185">Reference proteome</keyword>
<sequence length="815" mass="84357">MRHRRPAVGGWLVGVVLAILLGSLIGTHTLTDADEGLGESGRAEQTLTAHGWVDTDSENVLIQRATPAADPSALLADPRIHAALTDTATRIQATGVATGLRAPVAAPGVRTDPGLVSHDLRSVLVTFDLRDGAKVDPTLDAVAAVHAAHPGVSVEQFGDASSDKALSATVGKDFKRAELLAIPLTLGILLAVFGAVVAALIPMALALTSFVAAIGLVAFASRAFPTDETATSVMLLIGLAVGVDYALFYIRREREERAAGHSPERALEIAADTSGHAVLISGLTVAVSMAGLLLTGISTFNGVAVGTIIVVLVAVLGSLTVLPAVLSLLGDRVELLRLPWRRRRAGGHSAAGGAASGSVSASGGTASRTAAAYQRELAKPGVLGRLLRRPKPVAAITGGLLVLLTLPALGMHTAEPGVDDIPRKLPIMATYERLSAAFPGGQVAASVVVSSTDGSALTAPAAQRALDDLRRRATTTGQMFEPVQVTYTPDQQVAKVSIPVAGSGTDGVSVRALHELRTTVIPATIAAAAVNLHADVTGPTAGSVDFNDRLHTRTPLIIGFVLVLAFVLLLAAFRSALVAAVAVGLNLLSVGAAYGLLAAVFQHHWADGLLGYTSTGAITIWLPLMLFVILFGLSMDYQVFVLSRVREARQAGLPMRDAVTVGVRRSAGVVTSAAVIMVAVFSIFATLSQVSMKQLGVGLGAAILLDATLIRVILMPAVLTLLENRVWQDLANPHDHDPSGHAPSHPDQSQPDLGDPDLDDPDLGAFGPRGSRLPSPGLDVPVLPATALPVPAPPARARPTPAQHRATPRWWAPPA</sequence>
<feature type="transmembrane region" description="Helical" evidence="7">
    <location>
        <begin position="230"/>
        <end position="250"/>
    </location>
</feature>
<evidence type="ECO:0000313" key="10">
    <source>
        <dbReference type="Proteomes" id="UP001201873"/>
    </source>
</evidence>
<keyword evidence="5 7" id="KW-0472">Membrane</keyword>
<accession>A0ABT0JSA8</accession>
<evidence type="ECO:0000256" key="5">
    <source>
        <dbReference type="ARBA" id="ARBA00023136"/>
    </source>
</evidence>
<dbReference type="PROSITE" id="PS50156">
    <property type="entry name" value="SSD"/>
    <property type="match status" value="1"/>
</dbReference>
<feature type="transmembrane region" description="Helical" evidence="7">
    <location>
        <begin position="277"/>
        <end position="297"/>
    </location>
</feature>
<keyword evidence="2" id="KW-1003">Cell membrane</keyword>
<feature type="transmembrane region" description="Helical" evidence="7">
    <location>
        <begin position="666"/>
        <end position="687"/>
    </location>
</feature>
<dbReference type="PANTHER" id="PTHR33406:SF13">
    <property type="entry name" value="MEMBRANE PROTEIN YDFJ"/>
    <property type="match status" value="1"/>
</dbReference>
<feature type="transmembrane region" description="Helical" evidence="7">
    <location>
        <begin position="556"/>
        <end position="573"/>
    </location>
</feature>
<dbReference type="Pfam" id="PF03176">
    <property type="entry name" value="MMPL"/>
    <property type="match status" value="2"/>
</dbReference>
<evidence type="ECO:0000256" key="1">
    <source>
        <dbReference type="ARBA" id="ARBA00004651"/>
    </source>
</evidence>
<feature type="transmembrane region" description="Helical" evidence="7">
    <location>
        <begin position="205"/>
        <end position="224"/>
    </location>
</feature>
<feature type="transmembrane region" description="Helical" evidence="7">
    <location>
        <begin position="621"/>
        <end position="645"/>
    </location>
</feature>
<feature type="region of interest" description="Disordered" evidence="6">
    <location>
        <begin position="732"/>
        <end position="815"/>
    </location>
</feature>
<evidence type="ECO:0000256" key="2">
    <source>
        <dbReference type="ARBA" id="ARBA00022475"/>
    </source>
</evidence>
<dbReference type="EMBL" id="JALKFT010000001">
    <property type="protein sequence ID" value="MCK9874409.1"/>
    <property type="molecule type" value="Genomic_DNA"/>
</dbReference>
<reference evidence="9 10" key="1">
    <citation type="submission" date="2022-04" db="EMBL/GenBank/DDBJ databases">
        <title>Genome diversity in the genus Frankia.</title>
        <authorList>
            <person name="Carlos-Shanley C."/>
            <person name="Hahn D."/>
        </authorList>
    </citation>
    <scope>NUCLEOTIDE SEQUENCE [LARGE SCALE GENOMIC DNA]</scope>
    <source>
        <strain evidence="9 10">Ag45/Mut15</strain>
    </source>
</reference>
<evidence type="ECO:0000256" key="7">
    <source>
        <dbReference type="SAM" id="Phobius"/>
    </source>
</evidence>
<feature type="transmembrane region" description="Helical" evidence="7">
    <location>
        <begin position="179"/>
        <end position="198"/>
    </location>
</feature>
<evidence type="ECO:0000256" key="6">
    <source>
        <dbReference type="SAM" id="MobiDB-lite"/>
    </source>
</evidence>
<gene>
    <name evidence="9" type="ORF">MXD59_01190</name>
</gene>
<feature type="transmembrane region" description="Helical" evidence="7">
    <location>
        <begin position="699"/>
        <end position="722"/>
    </location>
</feature>
<proteinExistence type="predicted"/>
<organism evidence="9 10">
    <name type="scientific">Frankia umida</name>
    <dbReference type="NCBI Taxonomy" id="573489"/>
    <lineage>
        <taxon>Bacteria</taxon>
        <taxon>Bacillati</taxon>
        <taxon>Actinomycetota</taxon>
        <taxon>Actinomycetes</taxon>
        <taxon>Frankiales</taxon>
        <taxon>Frankiaceae</taxon>
        <taxon>Frankia</taxon>
    </lineage>
</organism>
<feature type="transmembrane region" description="Helical" evidence="7">
    <location>
        <begin position="303"/>
        <end position="329"/>
    </location>
</feature>
<dbReference type="InterPro" id="IPR000731">
    <property type="entry name" value="SSD"/>
</dbReference>
<evidence type="ECO:0000259" key="8">
    <source>
        <dbReference type="PROSITE" id="PS50156"/>
    </source>
</evidence>
<comment type="caution">
    <text evidence="9">The sequence shown here is derived from an EMBL/GenBank/DDBJ whole genome shotgun (WGS) entry which is preliminary data.</text>
</comment>
<comment type="subcellular location">
    <subcellularLocation>
        <location evidence="1">Cell membrane</location>
        <topology evidence="1">Multi-pass membrane protein</topology>
    </subcellularLocation>
</comment>
<dbReference type="InterPro" id="IPR004869">
    <property type="entry name" value="MMPL_dom"/>
</dbReference>